<dbReference type="PROSITE" id="PS51257">
    <property type="entry name" value="PROKAR_LIPOPROTEIN"/>
    <property type="match status" value="1"/>
</dbReference>
<feature type="chain" id="PRO_5022792036" evidence="2">
    <location>
        <begin position="21"/>
        <end position="375"/>
    </location>
</feature>
<keyword evidence="3" id="KW-0031">Aminopeptidase</keyword>
<dbReference type="InterPro" id="IPR014553">
    <property type="entry name" value="Aminopept"/>
</dbReference>
<dbReference type="AlphaFoldDB" id="A0A5C8NZH5"/>
<dbReference type="RefSeq" id="WP_147704326.1">
    <property type="nucleotide sequence ID" value="NZ_VDUY01000003.1"/>
</dbReference>
<feature type="region of interest" description="Disordered" evidence="1">
    <location>
        <begin position="353"/>
        <end position="375"/>
    </location>
</feature>
<evidence type="ECO:0000313" key="4">
    <source>
        <dbReference type="Proteomes" id="UP000321548"/>
    </source>
</evidence>
<dbReference type="EMBL" id="VDUY01000003">
    <property type="protein sequence ID" value="TXL66414.1"/>
    <property type="molecule type" value="Genomic_DNA"/>
</dbReference>
<keyword evidence="4" id="KW-1185">Reference proteome</keyword>
<dbReference type="GO" id="GO:0004177">
    <property type="term" value="F:aminopeptidase activity"/>
    <property type="evidence" value="ECO:0007669"/>
    <property type="project" value="UniProtKB-KW"/>
</dbReference>
<sequence length="375" mass="41491">MRAGLTLAAALGLASLSGCAAWTDGPAYWWQSAAGHLDLIRRAEPVSALIADPATEPQLRERLQRALEIRDFASRELALPDNDSYTRYTAIDRPFVVWNVFAAPPLSLKLRQSCFPVAGCVGYRGYFSRDDAERFAQRMRDEGFEAFVSGVPAYSTLGWFADPLLSTIVNRHEVELARLVFHELAHQRVYLKGDSTFNESYATAVERAGLERWLDARIASGGDPRLRDAWREHSARRADFLSLLRRHRESLERLFASELADAGKLAGRDAIFAALQADYAVLRERWGGFAGYDRWFGQRLTTAHLASVAAYNDLVPAFEALLAREAGDLGRFHQAAEALARLPAAERMETLAGLAGQEGPGPGKIASRTPTRSAR</sequence>
<dbReference type="Proteomes" id="UP000321548">
    <property type="component" value="Unassembled WGS sequence"/>
</dbReference>
<proteinExistence type="predicted"/>
<dbReference type="PIRSF" id="PIRSF029285">
    <property type="entry name" value="Aminopept"/>
    <property type="match status" value="1"/>
</dbReference>
<evidence type="ECO:0000256" key="2">
    <source>
        <dbReference type="SAM" id="SignalP"/>
    </source>
</evidence>
<organism evidence="3 4">
    <name type="scientific">Zeimonas arvi</name>
    <dbReference type="NCBI Taxonomy" id="2498847"/>
    <lineage>
        <taxon>Bacteria</taxon>
        <taxon>Pseudomonadati</taxon>
        <taxon>Pseudomonadota</taxon>
        <taxon>Betaproteobacteria</taxon>
        <taxon>Burkholderiales</taxon>
        <taxon>Burkholderiaceae</taxon>
        <taxon>Zeimonas</taxon>
    </lineage>
</organism>
<comment type="caution">
    <text evidence="3">The sequence shown here is derived from an EMBL/GenBank/DDBJ whole genome shotgun (WGS) entry which is preliminary data.</text>
</comment>
<evidence type="ECO:0000313" key="3">
    <source>
        <dbReference type="EMBL" id="TXL66414.1"/>
    </source>
</evidence>
<keyword evidence="2" id="KW-0732">Signal</keyword>
<protein>
    <submittedName>
        <fullName evidence="3">Aminopeptidase</fullName>
    </submittedName>
</protein>
<dbReference type="OrthoDB" id="357991at2"/>
<keyword evidence="3" id="KW-0378">Hydrolase</keyword>
<accession>A0A5C8NZH5</accession>
<feature type="signal peptide" evidence="2">
    <location>
        <begin position="1"/>
        <end position="20"/>
    </location>
</feature>
<name>A0A5C8NZH5_9BURK</name>
<gene>
    <name evidence="3" type="ORF">FHP08_10185</name>
</gene>
<dbReference type="Pfam" id="PF10023">
    <property type="entry name" value="Aminopep"/>
    <property type="match status" value="1"/>
</dbReference>
<keyword evidence="3" id="KW-0645">Protease</keyword>
<reference evidence="3 4" key="1">
    <citation type="submission" date="2019-06" db="EMBL/GenBank/DDBJ databases">
        <title>Quisquiliibacterium sp. nov., isolated from a maize field.</title>
        <authorList>
            <person name="Lin S.-Y."/>
            <person name="Tsai C.-F."/>
            <person name="Young C.-C."/>
        </authorList>
    </citation>
    <scope>NUCLEOTIDE SEQUENCE [LARGE SCALE GENOMIC DNA]</scope>
    <source>
        <strain evidence="3 4">CC-CFT501</strain>
    </source>
</reference>
<evidence type="ECO:0000256" key="1">
    <source>
        <dbReference type="SAM" id="MobiDB-lite"/>
    </source>
</evidence>